<evidence type="ECO:0000259" key="1">
    <source>
        <dbReference type="Pfam" id="PF26115"/>
    </source>
</evidence>
<organism evidence="2 3">
    <name type="scientific">Pseudomonas poae</name>
    <dbReference type="NCBI Taxonomy" id="200451"/>
    <lineage>
        <taxon>Bacteria</taxon>
        <taxon>Pseudomonadati</taxon>
        <taxon>Pseudomonadota</taxon>
        <taxon>Gammaproteobacteria</taxon>
        <taxon>Pseudomonadales</taxon>
        <taxon>Pseudomonadaceae</taxon>
        <taxon>Pseudomonas</taxon>
    </lineage>
</organism>
<sequence>MGEWSKKLGEHGEDVVAAFMNMIGWKAPLTGIDLDCYRGPAHSQGTAPRRSHGVDFLFPCVSPLEDEVLKHLLVSSKFSSNAYPTSPAARFKDYFLDLAMALECYRRSAQKKTINSGYQGISAEQIAGVLFWINDEDPSDMDVVRKIAGSKGIDDLNYNTIYVVDNYRASFLYESITYTRSRYGSENVRFLYPSTGRNISPSTRMTSGTVLPPEYLNSGIIPFVVQQNGVKSLTICCQDNFSSEALSRLVGFSISIGSEFPGKIEISFADYSFAKHDQDVGMVKAMISNKEVAQTVEVTRYSQDFRSISQ</sequence>
<dbReference type="Proteomes" id="UP000238045">
    <property type="component" value="Unassembled WGS sequence"/>
</dbReference>
<dbReference type="AlphaFoldDB" id="A0A2S9ETN0"/>
<accession>A0A2S9ETN0</accession>
<feature type="domain" description="GAPS4 PD-(D/E)XK nuclease" evidence="1">
    <location>
        <begin position="1"/>
        <end position="168"/>
    </location>
</feature>
<dbReference type="RefSeq" id="WP_105696970.1">
    <property type="nucleotide sequence ID" value="NZ_CP159260.1"/>
</dbReference>
<gene>
    <name evidence="2" type="ORF">CQZ99_12375</name>
</gene>
<comment type="caution">
    <text evidence="2">The sequence shown here is derived from an EMBL/GenBank/DDBJ whole genome shotgun (WGS) entry which is preliminary data.</text>
</comment>
<name>A0A2S9ETN0_9PSED</name>
<dbReference type="InterPro" id="IPR058873">
    <property type="entry name" value="PDDEXK_GAPS4"/>
</dbReference>
<proteinExistence type="predicted"/>
<protein>
    <recommendedName>
        <fullName evidence="1">GAPS4 PD-(D/E)XK nuclease domain-containing protein</fullName>
    </recommendedName>
</protein>
<evidence type="ECO:0000313" key="3">
    <source>
        <dbReference type="Proteomes" id="UP000238045"/>
    </source>
</evidence>
<reference evidence="2 3" key="1">
    <citation type="submission" date="2017-09" db="EMBL/GenBank/DDBJ databases">
        <title>Genomic, metabolic, and phenotypic characteristics of bacterial isolates from the natural microbiome of the model nematode Caenorhabditis elegans.</title>
        <authorList>
            <person name="Zimmermann J."/>
            <person name="Obeng N."/>
            <person name="Yang W."/>
            <person name="Obeng O."/>
            <person name="Kissoyan K."/>
            <person name="Pees B."/>
            <person name="Dirksen P."/>
            <person name="Hoppner M."/>
            <person name="Franke A."/>
            <person name="Rosenstiel P."/>
            <person name="Leippe M."/>
            <person name="Dierking K."/>
            <person name="Kaleta C."/>
            <person name="Schulenburg H."/>
        </authorList>
    </citation>
    <scope>NUCLEOTIDE SEQUENCE [LARGE SCALE GENOMIC DNA]</scope>
    <source>
        <strain evidence="2 3">MYb117</strain>
    </source>
</reference>
<evidence type="ECO:0000313" key="2">
    <source>
        <dbReference type="EMBL" id="PRC19096.1"/>
    </source>
</evidence>
<dbReference type="EMBL" id="PCQL01000010">
    <property type="protein sequence ID" value="PRC19096.1"/>
    <property type="molecule type" value="Genomic_DNA"/>
</dbReference>
<keyword evidence="3" id="KW-1185">Reference proteome</keyword>
<dbReference type="Pfam" id="PF26115">
    <property type="entry name" value="PDDEXK_GAPS4"/>
    <property type="match status" value="1"/>
</dbReference>